<accession>A0A9W6TS48</accession>
<proteinExistence type="predicted"/>
<organism evidence="1 2">
    <name type="scientific">Phytophthora fragariaefolia</name>
    <dbReference type="NCBI Taxonomy" id="1490495"/>
    <lineage>
        <taxon>Eukaryota</taxon>
        <taxon>Sar</taxon>
        <taxon>Stramenopiles</taxon>
        <taxon>Oomycota</taxon>
        <taxon>Peronosporomycetes</taxon>
        <taxon>Peronosporales</taxon>
        <taxon>Peronosporaceae</taxon>
        <taxon>Phytophthora</taxon>
    </lineage>
</organism>
<dbReference type="AlphaFoldDB" id="A0A9W6TS48"/>
<evidence type="ECO:0000313" key="1">
    <source>
        <dbReference type="EMBL" id="GMF18226.1"/>
    </source>
</evidence>
<gene>
    <name evidence="1" type="ORF">Pfra01_000152600</name>
</gene>
<comment type="caution">
    <text evidence="1">The sequence shown here is derived from an EMBL/GenBank/DDBJ whole genome shotgun (WGS) entry which is preliminary data.</text>
</comment>
<keyword evidence="2" id="KW-1185">Reference proteome</keyword>
<dbReference type="Proteomes" id="UP001165121">
    <property type="component" value="Unassembled WGS sequence"/>
</dbReference>
<sequence length="113" mass="12980">MHQAPVTCQVRHAVDQDASPSDVLSSLWSQKSRSIDRANRSQDPAVTWSSMMSVRLPSVRRGAQVYKSQVTPKRRMCLEQMTPLKIQVPRHIEGKKIIDSQRELTLNRVYFAF</sequence>
<dbReference type="EMBL" id="BSXT01000123">
    <property type="protein sequence ID" value="GMF18226.1"/>
    <property type="molecule type" value="Genomic_DNA"/>
</dbReference>
<reference evidence="1" key="1">
    <citation type="submission" date="2023-04" db="EMBL/GenBank/DDBJ databases">
        <title>Phytophthora fragariaefolia NBRC 109709.</title>
        <authorList>
            <person name="Ichikawa N."/>
            <person name="Sato H."/>
            <person name="Tonouchi N."/>
        </authorList>
    </citation>
    <scope>NUCLEOTIDE SEQUENCE</scope>
    <source>
        <strain evidence="1">NBRC 109709</strain>
    </source>
</reference>
<protein>
    <submittedName>
        <fullName evidence="1">Unnamed protein product</fullName>
    </submittedName>
</protein>
<evidence type="ECO:0000313" key="2">
    <source>
        <dbReference type="Proteomes" id="UP001165121"/>
    </source>
</evidence>
<name>A0A9W6TS48_9STRA</name>